<reference evidence="1 2" key="1">
    <citation type="submission" date="2016-10" db="EMBL/GenBank/DDBJ databases">
        <authorList>
            <person name="de Groot N.N."/>
        </authorList>
    </citation>
    <scope>NUCLEOTIDE SEQUENCE [LARGE SCALE GENOMIC DNA]</scope>
    <source>
        <strain evidence="1 2">DSM 22007</strain>
    </source>
</reference>
<evidence type="ECO:0000313" key="1">
    <source>
        <dbReference type="EMBL" id="SEQ64576.1"/>
    </source>
</evidence>
<keyword evidence="2" id="KW-1185">Reference proteome</keyword>
<protein>
    <submittedName>
        <fullName evidence="1">Uncharacterized protein</fullName>
    </submittedName>
</protein>
<proteinExistence type="predicted"/>
<dbReference type="RefSeq" id="WP_175545328.1">
    <property type="nucleotide sequence ID" value="NZ_FOEP01000010.1"/>
</dbReference>
<evidence type="ECO:0000313" key="2">
    <source>
        <dbReference type="Proteomes" id="UP000198634"/>
    </source>
</evidence>
<dbReference type="Proteomes" id="UP000198634">
    <property type="component" value="Unassembled WGS sequence"/>
</dbReference>
<dbReference type="AlphaFoldDB" id="A0A1H9HQM6"/>
<name>A0A1H9HQM6_9RHOB</name>
<accession>A0A1H9HQM6</accession>
<dbReference type="EMBL" id="FOEP01000010">
    <property type="protein sequence ID" value="SEQ64576.1"/>
    <property type="molecule type" value="Genomic_DNA"/>
</dbReference>
<gene>
    <name evidence="1" type="ORF">SAMN04488092_11036</name>
</gene>
<organism evidence="1 2">
    <name type="scientific">Thalassovita taeanensis</name>
    <dbReference type="NCBI Taxonomy" id="657014"/>
    <lineage>
        <taxon>Bacteria</taxon>
        <taxon>Pseudomonadati</taxon>
        <taxon>Pseudomonadota</taxon>
        <taxon>Alphaproteobacteria</taxon>
        <taxon>Rhodobacterales</taxon>
        <taxon>Roseobacteraceae</taxon>
        <taxon>Thalassovita</taxon>
    </lineage>
</organism>
<sequence length="113" mass="12578">MTMITSEEDAFPLGGALNTVEAQLRDITSELSALQTRLREGDLGAVKDASKVSSELRQWLRIAFELEAGFEERKKRQSGVVRDYALDFEDARTKIGCRLDRLRKCGGATRLSG</sequence>
<dbReference type="STRING" id="657014.SAMN04488092_11036"/>